<keyword evidence="1" id="KW-0547">Nucleotide-binding</keyword>
<accession>A0A809RUQ2</accession>
<evidence type="ECO:0008006" key="5">
    <source>
        <dbReference type="Google" id="ProtNLM"/>
    </source>
</evidence>
<dbReference type="AlphaFoldDB" id="A0A809RUQ2"/>
<name>A0A809RUQ2_9BACT</name>
<dbReference type="RefSeq" id="WP_161553192.1">
    <property type="nucleotide sequence ID" value="NZ_AP022325.1"/>
</dbReference>
<dbReference type="EMBL" id="AP022325">
    <property type="protein sequence ID" value="BBU47741.1"/>
    <property type="molecule type" value="Genomic_DNA"/>
</dbReference>
<dbReference type="SUPFAM" id="SSF52540">
    <property type="entry name" value="P-loop containing nucleoside triphosphate hydrolases"/>
    <property type="match status" value="1"/>
</dbReference>
<gene>
    <name evidence="3" type="ORF">JPM2_4340</name>
</gene>
<reference evidence="3 4" key="1">
    <citation type="submission" date="2020-01" db="EMBL/GenBank/DDBJ databases">
        <title>Complete genome sequence of Mycoplasma felis strain Myco-2.</title>
        <authorList>
            <person name="Kinoshita Y."/>
            <person name="Niwa H."/>
            <person name="Uchida-Fujii E."/>
            <person name="Nukada T."/>
        </authorList>
    </citation>
    <scope>NUCLEOTIDE SEQUENCE [LARGE SCALE GENOMIC DNA]</scope>
    <source>
        <strain evidence="3 4">Myco-2</strain>
    </source>
</reference>
<evidence type="ECO:0000256" key="2">
    <source>
        <dbReference type="ARBA" id="ARBA00022840"/>
    </source>
</evidence>
<dbReference type="InterPro" id="IPR001977">
    <property type="entry name" value="Depp_CoAkinase"/>
</dbReference>
<evidence type="ECO:0000256" key="1">
    <source>
        <dbReference type="ARBA" id="ARBA00022741"/>
    </source>
</evidence>
<sequence>MKRIAIVGKIGVGKTWLLNKLKELNYLTINLDEYINNLYSNDSVLINLFKNKLDNFLIVENKINKNKIKEWILLDNRNFNKIENILYPYLLEKLKKEKYHFVEIPILNTEVVDFSILFDEIWNLTICPNFRKEYIKTLSLNNPIITILDKKNSYNWKKDVNFKNLPIVNISRRNRDNIKKINKILEKYNK</sequence>
<keyword evidence="4" id="KW-1185">Reference proteome</keyword>
<protein>
    <recommendedName>
        <fullName evidence="5">Dephospho-CoA kinase</fullName>
    </recommendedName>
</protein>
<evidence type="ECO:0000313" key="3">
    <source>
        <dbReference type="EMBL" id="BBU47741.1"/>
    </source>
</evidence>
<organism evidence="3 4">
    <name type="scientific">Mycoplasmopsis felis</name>
    <dbReference type="NCBI Taxonomy" id="33923"/>
    <lineage>
        <taxon>Bacteria</taxon>
        <taxon>Bacillati</taxon>
        <taxon>Mycoplasmatota</taxon>
        <taxon>Mycoplasmoidales</taxon>
        <taxon>Metamycoplasmataceae</taxon>
        <taxon>Mycoplasmopsis</taxon>
    </lineage>
</organism>
<proteinExistence type="predicted"/>
<dbReference type="Gene3D" id="3.40.50.300">
    <property type="entry name" value="P-loop containing nucleotide triphosphate hydrolases"/>
    <property type="match status" value="1"/>
</dbReference>
<dbReference type="Proteomes" id="UP000464317">
    <property type="component" value="Chromosome"/>
</dbReference>
<dbReference type="GO" id="GO:0004140">
    <property type="term" value="F:dephospho-CoA kinase activity"/>
    <property type="evidence" value="ECO:0007669"/>
    <property type="project" value="InterPro"/>
</dbReference>
<dbReference type="KEGG" id="mfel:JPM2_4340"/>
<evidence type="ECO:0000313" key="4">
    <source>
        <dbReference type="Proteomes" id="UP000464317"/>
    </source>
</evidence>
<dbReference type="GO" id="GO:0015937">
    <property type="term" value="P:coenzyme A biosynthetic process"/>
    <property type="evidence" value="ECO:0007669"/>
    <property type="project" value="InterPro"/>
</dbReference>
<keyword evidence="2" id="KW-0067">ATP-binding</keyword>
<dbReference type="InterPro" id="IPR027417">
    <property type="entry name" value="P-loop_NTPase"/>
</dbReference>
<dbReference type="GO" id="GO:0005524">
    <property type="term" value="F:ATP binding"/>
    <property type="evidence" value="ECO:0007669"/>
    <property type="project" value="UniProtKB-KW"/>
</dbReference>
<dbReference type="Pfam" id="PF01121">
    <property type="entry name" value="CoaE"/>
    <property type="match status" value="1"/>
</dbReference>